<feature type="transmembrane region" description="Helical" evidence="9">
    <location>
        <begin position="59"/>
        <end position="77"/>
    </location>
</feature>
<evidence type="ECO:0000256" key="6">
    <source>
        <dbReference type="ARBA" id="ARBA00023065"/>
    </source>
</evidence>
<name>A0A830BIV9_9LAMI</name>
<dbReference type="GO" id="GO:0034220">
    <property type="term" value="P:monoatomic ion transmembrane transport"/>
    <property type="evidence" value="ECO:0007669"/>
    <property type="project" value="UniProtKB-KW"/>
</dbReference>
<keyword evidence="3" id="KW-0813">Transport</keyword>
<keyword evidence="8" id="KW-0407">Ion channel</keyword>
<dbReference type="PANTHER" id="PTHR31086">
    <property type="entry name" value="ALUMINUM-ACTIVATED MALATE TRANSPORTER 10"/>
    <property type="match status" value="1"/>
</dbReference>
<evidence type="ECO:0000256" key="2">
    <source>
        <dbReference type="ARBA" id="ARBA00007079"/>
    </source>
</evidence>
<evidence type="ECO:0000256" key="4">
    <source>
        <dbReference type="ARBA" id="ARBA00022692"/>
    </source>
</evidence>
<dbReference type="GO" id="GO:0016020">
    <property type="term" value="C:membrane"/>
    <property type="evidence" value="ECO:0007669"/>
    <property type="project" value="UniProtKB-SubCell"/>
</dbReference>
<evidence type="ECO:0000256" key="3">
    <source>
        <dbReference type="ARBA" id="ARBA00022448"/>
    </source>
</evidence>
<keyword evidence="4 9" id="KW-0812">Transmembrane</keyword>
<evidence type="ECO:0000313" key="10">
    <source>
        <dbReference type="EMBL" id="GFP86132.1"/>
    </source>
</evidence>
<comment type="subcellular location">
    <subcellularLocation>
        <location evidence="1">Membrane</location>
        <topology evidence="1">Multi-pass membrane protein</topology>
    </subcellularLocation>
</comment>
<dbReference type="InterPro" id="IPR020966">
    <property type="entry name" value="ALMT"/>
</dbReference>
<dbReference type="AlphaFoldDB" id="A0A830BIV9"/>
<accession>A0A830BIV9</accession>
<comment type="similarity">
    <text evidence="2">Belongs to the aromatic acid exporter (TC 2.A.85) family.</text>
</comment>
<gene>
    <name evidence="10" type="ORF">PHJA_000757000</name>
</gene>
<evidence type="ECO:0000256" key="8">
    <source>
        <dbReference type="ARBA" id="ARBA00023303"/>
    </source>
</evidence>
<protein>
    <submittedName>
        <fullName evidence="10">Aluminum-activated malate transporter 8</fullName>
    </submittedName>
</protein>
<dbReference type="Proteomes" id="UP000653305">
    <property type="component" value="Unassembled WGS sequence"/>
</dbReference>
<keyword evidence="5 9" id="KW-1133">Transmembrane helix</keyword>
<keyword evidence="6" id="KW-0406">Ion transport</keyword>
<keyword evidence="11" id="KW-1185">Reference proteome</keyword>
<feature type="transmembrane region" description="Helical" evidence="9">
    <location>
        <begin position="83"/>
        <end position="102"/>
    </location>
</feature>
<evidence type="ECO:0000256" key="9">
    <source>
        <dbReference type="SAM" id="Phobius"/>
    </source>
</evidence>
<feature type="transmembrane region" description="Helical" evidence="9">
    <location>
        <begin position="114"/>
        <end position="133"/>
    </location>
</feature>
<keyword evidence="7 9" id="KW-0472">Membrane</keyword>
<evidence type="ECO:0000256" key="7">
    <source>
        <dbReference type="ARBA" id="ARBA00023136"/>
    </source>
</evidence>
<evidence type="ECO:0000256" key="5">
    <source>
        <dbReference type="ARBA" id="ARBA00022989"/>
    </source>
</evidence>
<sequence length="422" mass="46498">MIKKIGKDDPRRIIHSVKLYYFRPLYDGFGEAGMSAILTVVVVFEFTVGGTLSKSLNRGCATLVAGGLGLGAAHLSTLGGDEGGHVIIGVLVFILATTATFARFSPNVRSKYDYGVMIFILTFTLVAVSGSRATEILQLAYQRSSTILIGATTCIVISIFICPVWAGQDLNIIVAGNIEKLADFLQGIGNEFLSYGSDNFKDKESHDTRPFLIGYKSVHTSKAVEESLANFSSWEPSHGGFRFGYPWKQYLKIGILNRECATQIETLERYLINSKLSQVSISPEFHQRFQKPFATISIESGKALEELSHAIRNMRFPSSPIVAIHIQNSKAAADDLETNILLEDLPLPKHDLKEIMQLFLVASTLIEIIKCIEKISVSVNELALNARFKKSISACEELIKPHNDIEEKKDRVTIHIPGASGE</sequence>
<dbReference type="Pfam" id="PF11744">
    <property type="entry name" value="ALMT"/>
    <property type="match status" value="1"/>
</dbReference>
<evidence type="ECO:0000313" key="11">
    <source>
        <dbReference type="Proteomes" id="UP000653305"/>
    </source>
</evidence>
<dbReference type="EMBL" id="BMAC01000120">
    <property type="protein sequence ID" value="GFP86132.1"/>
    <property type="molecule type" value="Genomic_DNA"/>
</dbReference>
<evidence type="ECO:0000256" key="1">
    <source>
        <dbReference type="ARBA" id="ARBA00004141"/>
    </source>
</evidence>
<proteinExistence type="inferred from homology"/>
<dbReference type="GO" id="GO:0015743">
    <property type="term" value="P:malate transport"/>
    <property type="evidence" value="ECO:0007669"/>
    <property type="project" value="InterPro"/>
</dbReference>
<feature type="transmembrane region" description="Helical" evidence="9">
    <location>
        <begin position="145"/>
        <end position="166"/>
    </location>
</feature>
<feature type="transmembrane region" description="Helical" evidence="9">
    <location>
        <begin position="32"/>
        <end position="52"/>
    </location>
</feature>
<dbReference type="OrthoDB" id="68611at2759"/>
<reference evidence="10" key="1">
    <citation type="submission" date="2020-07" db="EMBL/GenBank/DDBJ databases">
        <title>Ethylene signaling mediates host invasion by parasitic plants.</title>
        <authorList>
            <person name="Yoshida S."/>
        </authorList>
    </citation>
    <scope>NUCLEOTIDE SEQUENCE</scope>
    <source>
        <strain evidence="10">Okayama</strain>
    </source>
</reference>
<comment type="caution">
    <text evidence="10">The sequence shown here is derived from an EMBL/GenBank/DDBJ whole genome shotgun (WGS) entry which is preliminary data.</text>
</comment>
<organism evidence="10 11">
    <name type="scientific">Phtheirospermum japonicum</name>
    <dbReference type="NCBI Taxonomy" id="374723"/>
    <lineage>
        <taxon>Eukaryota</taxon>
        <taxon>Viridiplantae</taxon>
        <taxon>Streptophyta</taxon>
        <taxon>Embryophyta</taxon>
        <taxon>Tracheophyta</taxon>
        <taxon>Spermatophyta</taxon>
        <taxon>Magnoliopsida</taxon>
        <taxon>eudicotyledons</taxon>
        <taxon>Gunneridae</taxon>
        <taxon>Pentapetalae</taxon>
        <taxon>asterids</taxon>
        <taxon>lamiids</taxon>
        <taxon>Lamiales</taxon>
        <taxon>Orobanchaceae</taxon>
        <taxon>Orobanchaceae incertae sedis</taxon>
        <taxon>Phtheirospermum</taxon>
    </lineage>
</organism>